<dbReference type="Gene3D" id="3.80.10.10">
    <property type="entry name" value="Ribonuclease Inhibitor"/>
    <property type="match status" value="1"/>
</dbReference>
<reference evidence="3" key="1">
    <citation type="journal article" date="2023" name="Plant J.">
        <title>The genome of the king protea, Protea cynaroides.</title>
        <authorList>
            <person name="Chang J."/>
            <person name="Duong T.A."/>
            <person name="Schoeman C."/>
            <person name="Ma X."/>
            <person name="Roodt D."/>
            <person name="Barker N."/>
            <person name="Li Z."/>
            <person name="Van de Peer Y."/>
            <person name="Mizrachi E."/>
        </authorList>
    </citation>
    <scope>NUCLEOTIDE SEQUENCE</scope>
    <source>
        <tissue evidence="3">Young leaves</tissue>
    </source>
</reference>
<dbReference type="EMBL" id="JAMYWD010000001">
    <property type="protein sequence ID" value="KAJ4982187.1"/>
    <property type="molecule type" value="Genomic_DNA"/>
</dbReference>
<dbReference type="InterPro" id="IPR044974">
    <property type="entry name" value="Disease_R_plants"/>
</dbReference>
<protein>
    <recommendedName>
        <fullName evidence="2">Disease resistance protein Roq1-like winged-helix domain-containing protein</fullName>
    </recommendedName>
</protein>
<evidence type="ECO:0000259" key="2">
    <source>
        <dbReference type="Pfam" id="PF23282"/>
    </source>
</evidence>
<dbReference type="SUPFAM" id="SSF52058">
    <property type="entry name" value="L domain-like"/>
    <property type="match status" value="1"/>
</dbReference>
<keyword evidence="1" id="KW-0732">Signal</keyword>
<dbReference type="AlphaFoldDB" id="A0A9Q0L4G4"/>
<gene>
    <name evidence="3" type="ORF">NE237_033024</name>
</gene>
<accession>A0A9Q0L4G4</accession>
<keyword evidence="4" id="KW-1185">Reference proteome</keyword>
<dbReference type="InterPro" id="IPR058192">
    <property type="entry name" value="WHD_ROQ1-like"/>
</dbReference>
<name>A0A9Q0L4G4_9MAGN</name>
<dbReference type="OrthoDB" id="1095810at2759"/>
<feature type="domain" description="Disease resistance protein Roq1-like winged-helix" evidence="2">
    <location>
        <begin position="32"/>
        <end position="68"/>
    </location>
</feature>
<evidence type="ECO:0000256" key="1">
    <source>
        <dbReference type="SAM" id="SignalP"/>
    </source>
</evidence>
<evidence type="ECO:0000313" key="4">
    <source>
        <dbReference type="Proteomes" id="UP001141806"/>
    </source>
</evidence>
<dbReference type="PANTHER" id="PTHR11017:SF479">
    <property type="entry name" value="DISEASE RESISTANCE PROTEIN (TIR-NBS-LRR CLASS) FAMILY"/>
    <property type="match status" value="1"/>
</dbReference>
<dbReference type="Pfam" id="PF23282">
    <property type="entry name" value="WHD_ROQ1"/>
    <property type="match status" value="1"/>
</dbReference>
<feature type="signal peptide" evidence="1">
    <location>
        <begin position="1"/>
        <end position="23"/>
    </location>
</feature>
<evidence type="ECO:0000313" key="3">
    <source>
        <dbReference type="EMBL" id="KAJ4982187.1"/>
    </source>
</evidence>
<comment type="caution">
    <text evidence="3">The sequence shown here is derived from an EMBL/GenBank/DDBJ whole genome shotgun (WGS) entry which is preliminary data.</text>
</comment>
<proteinExistence type="predicted"/>
<dbReference type="InterPro" id="IPR032675">
    <property type="entry name" value="LRR_dom_sf"/>
</dbReference>
<sequence length="275" mass="32198">MNRRNYFLTLLVCILNGYPLENTTWIFTHYKNEIKILIEKSLVKIGKNKELTMDNLLQYMEGRDIVCEEGPNDPGIRSRLWKYKEVMDVLAEDKNCTSLQSLPKLPSSLIILDAANCIALERVPDMSQLKYLEKLFLNNCRKLSQIEGLIGLPSLRLLYMHGCSTNLGDALRNKLVQDMYEHIQHLTLPEDAIPDRFRDMKMHKLKRRVGYFEMEGARLPNPGFEIIGLILWLVFEYHAFGINDIVWLEKIAICRETREDKVPRKRLEIKVKMQE</sequence>
<dbReference type="PANTHER" id="PTHR11017">
    <property type="entry name" value="LEUCINE-RICH REPEAT-CONTAINING PROTEIN"/>
    <property type="match status" value="1"/>
</dbReference>
<dbReference type="Proteomes" id="UP001141806">
    <property type="component" value="Unassembled WGS sequence"/>
</dbReference>
<organism evidence="3 4">
    <name type="scientific">Protea cynaroides</name>
    <dbReference type="NCBI Taxonomy" id="273540"/>
    <lineage>
        <taxon>Eukaryota</taxon>
        <taxon>Viridiplantae</taxon>
        <taxon>Streptophyta</taxon>
        <taxon>Embryophyta</taxon>
        <taxon>Tracheophyta</taxon>
        <taxon>Spermatophyta</taxon>
        <taxon>Magnoliopsida</taxon>
        <taxon>Proteales</taxon>
        <taxon>Proteaceae</taxon>
        <taxon>Protea</taxon>
    </lineage>
</organism>
<feature type="chain" id="PRO_5040199096" description="Disease resistance protein Roq1-like winged-helix domain-containing protein" evidence="1">
    <location>
        <begin position="24"/>
        <end position="275"/>
    </location>
</feature>
<dbReference type="GO" id="GO:0006952">
    <property type="term" value="P:defense response"/>
    <property type="evidence" value="ECO:0007669"/>
    <property type="project" value="InterPro"/>
</dbReference>